<accession>A0A1M4TRI0</accession>
<keyword evidence="2" id="KW-1185">Reference proteome</keyword>
<dbReference type="AlphaFoldDB" id="A0A1M4TRI0"/>
<dbReference type="Proteomes" id="UP000184236">
    <property type="component" value="Unassembled WGS sequence"/>
</dbReference>
<evidence type="ECO:0000313" key="1">
    <source>
        <dbReference type="EMBL" id="SHE47004.1"/>
    </source>
</evidence>
<dbReference type="OrthoDB" id="1264260at2"/>
<protein>
    <submittedName>
        <fullName evidence="1">Uncharacterized protein</fullName>
    </submittedName>
</protein>
<proteinExistence type="predicted"/>
<sequence>MQFIDFKKEHFTKDEDTHDFVIDISKDEIGFGEIRVQERKDDEIYDDADYEIEDNFDTVTIKMKKPADIRVNF</sequence>
<gene>
    <name evidence="1" type="ORF">SAMN05444408_101522</name>
</gene>
<reference evidence="2" key="1">
    <citation type="submission" date="2016-11" db="EMBL/GenBank/DDBJ databases">
        <authorList>
            <person name="Varghese N."/>
            <person name="Submissions S."/>
        </authorList>
    </citation>
    <scope>NUCLEOTIDE SEQUENCE [LARGE SCALE GENOMIC DNA]</scope>
    <source>
        <strain evidence="2">DSM 26898</strain>
    </source>
</reference>
<dbReference type="EMBL" id="FQVO01000001">
    <property type="protein sequence ID" value="SHE47004.1"/>
    <property type="molecule type" value="Genomic_DNA"/>
</dbReference>
<dbReference type="RefSeq" id="WP_072883244.1">
    <property type="nucleotide sequence ID" value="NZ_FQVO01000001.1"/>
</dbReference>
<name>A0A1M4TRI0_9FLAO</name>
<organism evidence="1 2">
    <name type="scientific">Chryseobacterium takakiae</name>
    <dbReference type="NCBI Taxonomy" id="1302685"/>
    <lineage>
        <taxon>Bacteria</taxon>
        <taxon>Pseudomonadati</taxon>
        <taxon>Bacteroidota</taxon>
        <taxon>Flavobacteriia</taxon>
        <taxon>Flavobacteriales</taxon>
        <taxon>Weeksellaceae</taxon>
        <taxon>Chryseobacterium group</taxon>
        <taxon>Chryseobacterium</taxon>
    </lineage>
</organism>
<dbReference type="STRING" id="1302685.SAMN05444408_101522"/>
<evidence type="ECO:0000313" key="2">
    <source>
        <dbReference type="Proteomes" id="UP000184236"/>
    </source>
</evidence>